<name>Q6IHF5_DROME</name>
<organism evidence="1">
    <name type="scientific">Drosophila melanogaster</name>
    <name type="common">Fruit fly</name>
    <dbReference type="NCBI Taxonomy" id="7227"/>
    <lineage>
        <taxon>Eukaryota</taxon>
        <taxon>Metazoa</taxon>
        <taxon>Ecdysozoa</taxon>
        <taxon>Arthropoda</taxon>
        <taxon>Hexapoda</taxon>
        <taxon>Insecta</taxon>
        <taxon>Pterygota</taxon>
        <taxon>Neoptera</taxon>
        <taxon>Endopterygota</taxon>
        <taxon>Diptera</taxon>
        <taxon>Brachycera</taxon>
        <taxon>Muscomorpha</taxon>
        <taxon>Ephydroidea</taxon>
        <taxon>Drosophilidae</taxon>
        <taxon>Drosophila</taxon>
        <taxon>Sophophora</taxon>
    </lineage>
</organism>
<sequence length="122" mass="13356">MQGRDRPEQQTDKWCRLIRRLVGHPRNVKPMHLAIIQVKQNAYKWLGLGLPPEHVGGNYLDPDCPGVTDDGIQTPSQASRQNATALKLKLKSKTLLASGDNKSAMQFANASLIEPTGETIGG</sequence>
<accession>Q6IHF5</accession>
<protein>
    <submittedName>
        <fullName evidence="1">HDC02651</fullName>
    </submittedName>
</protein>
<dbReference type="EMBL" id="BK003461">
    <property type="protein sequence ID" value="DAA03660.1"/>
    <property type="molecule type" value="Genomic_DNA"/>
</dbReference>
<proteinExistence type="predicted"/>
<gene>
    <name evidence="1" type="ORF">HDC02651</name>
</gene>
<evidence type="ECO:0000313" key="1">
    <source>
        <dbReference type="EMBL" id="DAA03660.1"/>
    </source>
</evidence>
<reference evidence="1" key="1">
    <citation type="journal article" date="2003" name="Genome Biol.">
        <title>An integrated gene annotation and transcriptional profiling approach towards the full gene content of the Drosophila genome.</title>
        <authorList>
            <person name="Hild M."/>
            <person name="Beckmann B."/>
            <person name="Haas S.A."/>
            <person name="Koch B."/>
            <person name="Solovyev V."/>
            <person name="Busold C."/>
            <person name="Fellenberg K."/>
            <person name="Boutros M."/>
            <person name="Vingron M."/>
            <person name="Sauer F."/>
            <person name="Hoheisel J.D."/>
            <person name="Paro R."/>
        </authorList>
    </citation>
    <scope>NUCLEOTIDE SEQUENCE</scope>
</reference>
<dbReference type="AlphaFoldDB" id="Q6IHF5"/>